<dbReference type="InterPro" id="IPR009742">
    <property type="entry name" value="Curlin_rpt"/>
</dbReference>
<organism evidence="4 5">
    <name type="scientific">Pseudovibrio ascidiaceicola</name>
    <dbReference type="NCBI Taxonomy" id="285279"/>
    <lineage>
        <taxon>Bacteria</taxon>
        <taxon>Pseudomonadati</taxon>
        <taxon>Pseudomonadota</taxon>
        <taxon>Alphaproteobacteria</taxon>
        <taxon>Hyphomicrobiales</taxon>
        <taxon>Stappiaceae</taxon>
        <taxon>Pseudovibrio</taxon>
    </lineage>
</organism>
<comment type="similarity">
    <text evidence="1">Belongs to the CsgA/CsgB family.</text>
</comment>
<gene>
    <name evidence="4" type="ORF">SAMN04488518_103140</name>
</gene>
<evidence type="ECO:0000256" key="3">
    <source>
        <dbReference type="SAM" id="SignalP"/>
    </source>
</evidence>
<evidence type="ECO:0000313" key="5">
    <source>
        <dbReference type="Proteomes" id="UP000199598"/>
    </source>
</evidence>
<proteinExistence type="inferred from homology"/>
<reference evidence="4 5" key="1">
    <citation type="submission" date="2016-10" db="EMBL/GenBank/DDBJ databases">
        <authorList>
            <person name="Varghese N."/>
            <person name="Submissions S."/>
        </authorList>
    </citation>
    <scope>NUCLEOTIDE SEQUENCE [LARGE SCALE GENOMIC DNA]</scope>
    <source>
        <strain evidence="4 5">DSM 16392</strain>
    </source>
</reference>
<keyword evidence="2 3" id="KW-0732">Signal</keyword>
<dbReference type="Pfam" id="PF07012">
    <property type="entry name" value="Curlin_rpt"/>
    <property type="match status" value="1"/>
</dbReference>
<comment type="caution">
    <text evidence="4">The sequence shown here is derived from an EMBL/GenBank/DDBJ whole genome shotgun (WGS) entry which is preliminary data.</text>
</comment>
<evidence type="ECO:0000256" key="2">
    <source>
        <dbReference type="ARBA" id="ARBA00022729"/>
    </source>
</evidence>
<dbReference type="EMBL" id="FOSK01000003">
    <property type="protein sequence ID" value="SFK22805.1"/>
    <property type="molecule type" value="Genomic_DNA"/>
</dbReference>
<evidence type="ECO:0000313" key="4">
    <source>
        <dbReference type="EMBL" id="SFK22805.1"/>
    </source>
</evidence>
<evidence type="ECO:0000256" key="1">
    <source>
        <dbReference type="ARBA" id="ARBA00009766"/>
    </source>
</evidence>
<accession>A0A1I3XTD3</accession>
<feature type="signal peptide" evidence="3">
    <location>
        <begin position="1"/>
        <end position="23"/>
    </location>
</feature>
<feature type="chain" id="PRO_5046174845" evidence="3">
    <location>
        <begin position="24"/>
        <end position="202"/>
    </location>
</feature>
<name>A0A1I3XTD3_9HYPH</name>
<keyword evidence="5" id="KW-1185">Reference proteome</keyword>
<protein>
    <submittedName>
        <fullName evidence="4">Curlin associated repeat-containing protein</fullName>
    </submittedName>
</protein>
<dbReference type="Proteomes" id="UP000199598">
    <property type="component" value="Unassembled WGS sequence"/>
</dbReference>
<sequence length="202" mass="20564">MDMFRKLAGFILASVLMQPAAFAGDGNTALIRQVGDNHEVQVSQSASNSEATVLQGGDTLAAGLGQQALRGTWFVGKIFGASKNTLDTADNVAALAVRNSFLAPSAAGVGNEASVVISGDNSTGNLFQTGDGNQGAVEVSGSNSKGTLWQHGNNNEAGLAVTSSGTNVLYTQRGNGLKTSDISSGNTLTVHAPGNTVMVHQQ</sequence>